<dbReference type="KEGG" id="rtn:A6122_1407"/>
<gene>
    <name evidence="2" type="ORF">A6122_1407</name>
</gene>
<sequence length="90" mass="9851">MQLGTRWVVGQAPPQTLPDIVVTAIGDVERDLAAIGTATADWRWTLTWLEGKPVLELDDGTTISYRPDEDAASITQPQGRVEGEDDDDWG</sequence>
<evidence type="ECO:0000256" key="1">
    <source>
        <dbReference type="SAM" id="MobiDB-lite"/>
    </source>
</evidence>
<dbReference type="AlphaFoldDB" id="A0A160KSZ7"/>
<feature type="region of interest" description="Disordered" evidence="1">
    <location>
        <begin position="65"/>
        <end position="90"/>
    </location>
</feature>
<dbReference type="PATRIC" id="fig|33888.3.peg.1546"/>
<reference evidence="2 3" key="1">
    <citation type="submission" date="2016-05" db="EMBL/GenBank/DDBJ databases">
        <title>Complete genome sequence of Rathayibacter tritici NCPPB 1953.</title>
        <authorList>
            <person name="Park J."/>
            <person name="Lee H.-H."/>
            <person name="Lee S.-W."/>
            <person name="Seo Y.-S."/>
        </authorList>
    </citation>
    <scope>NUCLEOTIDE SEQUENCE [LARGE SCALE GENOMIC DNA]</scope>
    <source>
        <strain evidence="2 3">NCPPB 1953</strain>
    </source>
</reference>
<evidence type="ECO:0008006" key="4">
    <source>
        <dbReference type="Google" id="ProtNLM"/>
    </source>
</evidence>
<name>A0A160KSZ7_9MICO</name>
<keyword evidence="3" id="KW-1185">Reference proteome</keyword>
<dbReference type="EMBL" id="CP015515">
    <property type="protein sequence ID" value="AND16544.1"/>
    <property type="molecule type" value="Genomic_DNA"/>
</dbReference>
<accession>A0A160KSZ7</accession>
<dbReference type="STRING" id="33888.A6122_1407"/>
<protein>
    <recommendedName>
        <fullName evidence="4">Fe-S oxidoreductase</fullName>
    </recommendedName>
</protein>
<dbReference type="Proteomes" id="UP000077071">
    <property type="component" value="Chromosome"/>
</dbReference>
<proteinExistence type="predicted"/>
<evidence type="ECO:0000313" key="3">
    <source>
        <dbReference type="Proteomes" id="UP000077071"/>
    </source>
</evidence>
<dbReference type="OrthoDB" id="5007400at2"/>
<organism evidence="2 3">
    <name type="scientific">Rathayibacter tritici</name>
    <dbReference type="NCBI Taxonomy" id="33888"/>
    <lineage>
        <taxon>Bacteria</taxon>
        <taxon>Bacillati</taxon>
        <taxon>Actinomycetota</taxon>
        <taxon>Actinomycetes</taxon>
        <taxon>Micrococcales</taxon>
        <taxon>Microbacteriaceae</taxon>
        <taxon>Rathayibacter</taxon>
    </lineage>
</organism>
<dbReference type="RefSeq" id="WP_068253280.1">
    <property type="nucleotide sequence ID" value="NZ_CP015515.1"/>
</dbReference>
<evidence type="ECO:0000313" key="2">
    <source>
        <dbReference type="EMBL" id="AND16544.1"/>
    </source>
</evidence>